<dbReference type="InterPro" id="IPR040092">
    <property type="entry name" value="TBRG1"/>
</dbReference>
<reference evidence="1" key="1">
    <citation type="submission" date="2015-12" db="EMBL/GenBank/DDBJ databases">
        <title>Update maize B73 reference genome by single molecule sequencing technologies.</title>
        <authorList>
            <consortium name="Maize Genome Sequencing Project"/>
            <person name="Ware D."/>
        </authorList>
    </citation>
    <scope>NUCLEOTIDE SEQUENCE [LARGE SCALE GENOMIC DNA]</scope>
    <source>
        <tissue evidence="1">Seedling</tissue>
    </source>
</reference>
<proteinExistence type="predicted"/>
<name>A0A1D6ELP6_MAIZE</name>
<sequence>MAAAEDAEGDRVIEVVSAGALYHRGGDWERKYWSCSRGKDRYPYPVGYHAVRHFTGISYAMEIQQGPRGPIFLVTSTEGDTAIGQTPDIAWKNFQKKTGAKVKNWQRRKSFPQRIDGAEACFTPLAASQLHIPSK</sequence>
<dbReference type="PANTHER" id="PTHR22715">
    <property type="entry name" value="TRANSFORMING GROWTH FACTOR BETA REGULATED GENE 1"/>
    <property type="match status" value="1"/>
</dbReference>
<organism evidence="1">
    <name type="scientific">Zea mays</name>
    <name type="common">Maize</name>
    <dbReference type="NCBI Taxonomy" id="4577"/>
    <lineage>
        <taxon>Eukaryota</taxon>
        <taxon>Viridiplantae</taxon>
        <taxon>Streptophyta</taxon>
        <taxon>Embryophyta</taxon>
        <taxon>Tracheophyta</taxon>
        <taxon>Spermatophyta</taxon>
        <taxon>Magnoliopsida</taxon>
        <taxon>Liliopsida</taxon>
        <taxon>Poales</taxon>
        <taxon>Poaceae</taxon>
        <taxon>PACMAD clade</taxon>
        <taxon>Panicoideae</taxon>
        <taxon>Andropogonodae</taxon>
        <taxon>Andropogoneae</taxon>
        <taxon>Tripsacinae</taxon>
        <taxon>Zea</taxon>
    </lineage>
</organism>
<dbReference type="EMBL" id="CM007648">
    <property type="protein sequence ID" value="ONM20791.1"/>
    <property type="molecule type" value="Genomic_DNA"/>
</dbReference>
<evidence type="ECO:0000313" key="1">
    <source>
        <dbReference type="EMBL" id="ONM20791.1"/>
    </source>
</evidence>
<protein>
    <submittedName>
        <fullName evidence="1">DNA binding</fullName>
    </submittedName>
</protein>
<dbReference type="PANTHER" id="PTHR22715:SF1">
    <property type="entry name" value="DNA BINDING PROTEIN"/>
    <property type="match status" value="1"/>
</dbReference>
<dbReference type="AlphaFoldDB" id="A0A1D6ELP6"/>
<gene>
    <name evidence="1" type="ORF">ZEAMMB73_Zm00001d005301</name>
</gene>
<accession>A0A1D6ELP6</accession>
<dbReference type="Gene3D" id="3.30.160.360">
    <property type="match status" value="1"/>
</dbReference>